<name>A0A0P9D7W6_9CHLR</name>
<protein>
    <recommendedName>
        <fullName evidence="4">Transaldolase</fullName>
    </recommendedName>
</protein>
<evidence type="ECO:0000313" key="3">
    <source>
        <dbReference type="Proteomes" id="UP000050509"/>
    </source>
</evidence>
<dbReference type="InterPro" id="IPR013785">
    <property type="entry name" value="Aldolase_TIM"/>
</dbReference>
<dbReference type="SUPFAM" id="SSF51569">
    <property type="entry name" value="Aldolase"/>
    <property type="match status" value="1"/>
</dbReference>
<dbReference type="InterPro" id="IPR018225">
    <property type="entry name" value="Transaldolase_AS"/>
</dbReference>
<comment type="caution">
    <text evidence="2">The sequence shown here is derived from an EMBL/GenBank/DDBJ whole genome shotgun (WGS) entry which is preliminary data.</text>
</comment>
<gene>
    <name evidence="2" type="ORF">SE17_06530</name>
</gene>
<evidence type="ECO:0008006" key="4">
    <source>
        <dbReference type="Google" id="ProtNLM"/>
    </source>
</evidence>
<keyword evidence="3" id="KW-1185">Reference proteome</keyword>
<sequence>MKLMIDSAVRDDVRAALGSGIVAGATTNPTLLRRAGVRAAEVPTLARQILDWGAGELHLQVYAADTAGMLADAAALIALDSARVLVKIPATPDGFRAAAQLVNQGARVTLTAVYTLRQALLAHSVGASYAAIYLGRMRDAGIDAMALAGQMQTLLNAQSSRVCILAASIRDPDEVTELALAGIGSATLPAAILARLPESEATAKAAATFGDDARAIHGDGAE</sequence>
<evidence type="ECO:0000313" key="2">
    <source>
        <dbReference type="EMBL" id="KPV53968.1"/>
    </source>
</evidence>
<reference evidence="2 3" key="1">
    <citation type="submission" date="2015-09" db="EMBL/GenBank/DDBJ databases">
        <title>Draft genome sequence of Kouleothrix aurantiaca JCM 19913.</title>
        <authorList>
            <person name="Hemp J."/>
        </authorList>
    </citation>
    <scope>NUCLEOTIDE SEQUENCE [LARGE SCALE GENOMIC DNA]</scope>
    <source>
        <strain evidence="2 3">COM-B</strain>
    </source>
</reference>
<evidence type="ECO:0000256" key="1">
    <source>
        <dbReference type="ARBA" id="ARBA00023270"/>
    </source>
</evidence>
<dbReference type="Proteomes" id="UP000050509">
    <property type="component" value="Unassembled WGS sequence"/>
</dbReference>
<dbReference type="PROSITE" id="PS01054">
    <property type="entry name" value="TRANSALDOLASE_1"/>
    <property type="match status" value="1"/>
</dbReference>
<dbReference type="InterPro" id="IPR001585">
    <property type="entry name" value="TAL/FSA"/>
</dbReference>
<dbReference type="PANTHER" id="PTHR10683:SF40">
    <property type="entry name" value="FRUCTOSE-6-PHOSPHATE ALDOLASE 1-RELATED"/>
    <property type="match status" value="1"/>
</dbReference>
<dbReference type="GO" id="GO:0005975">
    <property type="term" value="P:carbohydrate metabolic process"/>
    <property type="evidence" value="ECO:0007669"/>
    <property type="project" value="InterPro"/>
</dbReference>
<organism evidence="2 3">
    <name type="scientific">Kouleothrix aurantiaca</name>
    <dbReference type="NCBI Taxonomy" id="186479"/>
    <lineage>
        <taxon>Bacteria</taxon>
        <taxon>Bacillati</taxon>
        <taxon>Chloroflexota</taxon>
        <taxon>Chloroflexia</taxon>
        <taxon>Chloroflexales</taxon>
        <taxon>Roseiflexineae</taxon>
        <taxon>Roseiflexaceae</taxon>
        <taxon>Kouleothrix</taxon>
    </lineage>
</organism>
<dbReference type="AlphaFoldDB" id="A0A0P9D7W6"/>
<proteinExistence type="predicted"/>
<dbReference type="PANTHER" id="PTHR10683">
    <property type="entry name" value="TRANSALDOLASE"/>
    <property type="match status" value="1"/>
</dbReference>
<dbReference type="Gene3D" id="3.20.20.70">
    <property type="entry name" value="Aldolase class I"/>
    <property type="match status" value="1"/>
</dbReference>
<dbReference type="EMBL" id="LJCR01000140">
    <property type="protein sequence ID" value="KPV53968.1"/>
    <property type="molecule type" value="Genomic_DNA"/>
</dbReference>
<dbReference type="Pfam" id="PF00923">
    <property type="entry name" value="TAL_FSA"/>
    <property type="match status" value="1"/>
</dbReference>
<keyword evidence="1" id="KW-0704">Schiff base</keyword>
<accession>A0A0P9D7W6</accession>